<reference evidence="1 2" key="1">
    <citation type="journal article" date="2005" name="Int. J. Syst. Evol. Microbiol.">
        <title>Bacillus litoralis sp. nov., isolated from a tidal flat of the Yellow Sea in Korea.</title>
        <authorList>
            <person name="Yoon J.H."/>
            <person name="Oh T.K."/>
        </authorList>
    </citation>
    <scope>NUCLEOTIDE SEQUENCE [LARGE SCALE GENOMIC DNA]</scope>
    <source>
        <strain evidence="1 2">SW-211</strain>
    </source>
</reference>
<dbReference type="OrthoDB" id="2884692at2"/>
<protein>
    <submittedName>
        <fullName evidence="1">Uncharacterized protein</fullName>
    </submittedName>
</protein>
<name>A0A5C6VR90_9BACI</name>
<sequence length="88" mass="10520">MILEIFTNICMSMVLFIRGNPNEEKINRNIELLKKTEWFKQIYLNNEELFKKDEQVRYIIGWAKVEKSLKSEKKTAKLKEAILEAINE</sequence>
<dbReference type="AlphaFoldDB" id="A0A5C6VR90"/>
<dbReference type="Proteomes" id="UP000321363">
    <property type="component" value="Unassembled WGS sequence"/>
</dbReference>
<gene>
    <name evidence="1" type="ORF">FS935_18950</name>
</gene>
<dbReference type="RefSeq" id="WP_146950224.1">
    <property type="nucleotide sequence ID" value="NZ_VOQF01000014.1"/>
</dbReference>
<dbReference type="EMBL" id="VOQF01000014">
    <property type="protein sequence ID" value="TXC85908.1"/>
    <property type="molecule type" value="Genomic_DNA"/>
</dbReference>
<organism evidence="1 2">
    <name type="scientific">Metabacillus litoralis</name>
    <dbReference type="NCBI Taxonomy" id="152268"/>
    <lineage>
        <taxon>Bacteria</taxon>
        <taxon>Bacillati</taxon>
        <taxon>Bacillota</taxon>
        <taxon>Bacilli</taxon>
        <taxon>Bacillales</taxon>
        <taxon>Bacillaceae</taxon>
        <taxon>Metabacillus</taxon>
    </lineage>
</organism>
<evidence type="ECO:0000313" key="1">
    <source>
        <dbReference type="EMBL" id="TXC85908.1"/>
    </source>
</evidence>
<proteinExistence type="predicted"/>
<keyword evidence="2" id="KW-1185">Reference proteome</keyword>
<evidence type="ECO:0000313" key="2">
    <source>
        <dbReference type="Proteomes" id="UP000321363"/>
    </source>
</evidence>
<accession>A0A5C6VR90</accession>
<comment type="caution">
    <text evidence="1">The sequence shown here is derived from an EMBL/GenBank/DDBJ whole genome shotgun (WGS) entry which is preliminary data.</text>
</comment>